<evidence type="ECO:0000256" key="2">
    <source>
        <dbReference type="SAM" id="Phobius"/>
    </source>
</evidence>
<dbReference type="Pfam" id="PF08448">
    <property type="entry name" value="PAS_4"/>
    <property type="match status" value="1"/>
</dbReference>
<dbReference type="HOGENOM" id="CLU_025182_1_0_11"/>
<dbReference type="InterPro" id="IPR000014">
    <property type="entry name" value="PAS"/>
</dbReference>
<dbReference type="Pfam" id="PF00990">
    <property type="entry name" value="GGDEF"/>
    <property type="match status" value="1"/>
</dbReference>
<dbReference type="Gene3D" id="3.30.450.20">
    <property type="entry name" value="PAS domain"/>
    <property type="match status" value="1"/>
</dbReference>
<evidence type="ECO:0000259" key="5">
    <source>
        <dbReference type="PROSITE" id="PS50887"/>
    </source>
</evidence>
<feature type="region of interest" description="Disordered" evidence="1">
    <location>
        <begin position="490"/>
        <end position="522"/>
    </location>
</feature>
<dbReference type="SMART" id="SM00267">
    <property type="entry name" value="GGDEF"/>
    <property type="match status" value="1"/>
</dbReference>
<accession>F4H2S2</accession>
<dbReference type="InterPro" id="IPR043128">
    <property type="entry name" value="Rev_trsase/Diguanyl_cyclase"/>
</dbReference>
<keyword evidence="2" id="KW-0812">Transmembrane</keyword>
<evidence type="ECO:0000313" key="6">
    <source>
        <dbReference type="EMBL" id="AEE46421.1"/>
    </source>
</evidence>
<dbReference type="InterPro" id="IPR000160">
    <property type="entry name" value="GGDEF_dom"/>
</dbReference>
<reference evidence="6 7" key="1">
    <citation type="submission" date="2011-04" db="EMBL/GenBank/DDBJ databases">
        <title>Complete sequence of Cellulomonas fimi ATCC 484.</title>
        <authorList>
            <consortium name="US DOE Joint Genome Institute"/>
            <person name="Lucas S."/>
            <person name="Han J."/>
            <person name="Lapidus A."/>
            <person name="Cheng J.-F."/>
            <person name="Goodwin L."/>
            <person name="Pitluck S."/>
            <person name="Peters L."/>
            <person name="Chertkov O."/>
            <person name="Detter J.C."/>
            <person name="Han C."/>
            <person name="Tapia R."/>
            <person name="Land M."/>
            <person name="Hauser L."/>
            <person name="Kyrpides N."/>
            <person name="Ivanova N."/>
            <person name="Ovchinnikova G."/>
            <person name="Pagani I."/>
            <person name="Mead D."/>
            <person name="Brumm P."/>
            <person name="Woyke T."/>
        </authorList>
    </citation>
    <scope>NUCLEOTIDE SEQUENCE [LARGE SCALE GENOMIC DNA]</scope>
    <source>
        <strain evidence="7">ATCC 484 / DSM 20113 / JCM 1341 / NBRC 15513 / NCIMB 8980 / NCTC 7547</strain>
    </source>
</reference>
<dbReference type="SUPFAM" id="SSF55785">
    <property type="entry name" value="PYP-like sensor domain (PAS domain)"/>
    <property type="match status" value="1"/>
</dbReference>
<dbReference type="AlphaFoldDB" id="F4H2S2"/>
<feature type="transmembrane region" description="Helical" evidence="2">
    <location>
        <begin position="138"/>
        <end position="159"/>
    </location>
</feature>
<dbReference type="GO" id="GO:0043709">
    <property type="term" value="P:cell adhesion involved in single-species biofilm formation"/>
    <property type="evidence" value="ECO:0007669"/>
    <property type="project" value="TreeGrafter"/>
</dbReference>
<dbReference type="EMBL" id="CP002666">
    <property type="protein sequence ID" value="AEE46421.1"/>
    <property type="molecule type" value="Genomic_DNA"/>
</dbReference>
<dbReference type="InterPro" id="IPR035965">
    <property type="entry name" value="PAS-like_dom_sf"/>
</dbReference>
<dbReference type="eggNOG" id="COG3706">
    <property type="taxonomic scope" value="Bacteria"/>
</dbReference>
<dbReference type="PROSITE" id="PS50113">
    <property type="entry name" value="PAC"/>
    <property type="match status" value="1"/>
</dbReference>
<dbReference type="GO" id="GO:0005886">
    <property type="term" value="C:plasma membrane"/>
    <property type="evidence" value="ECO:0007669"/>
    <property type="project" value="TreeGrafter"/>
</dbReference>
<keyword evidence="2" id="KW-1133">Transmembrane helix</keyword>
<dbReference type="InterPro" id="IPR031621">
    <property type="entry name" value="HisKA_7TM"/>
</dbReference>
<dbReference type="CDD" id="cd01949">
    <property type="entry name" value="GGDEF"/>
    <property type="match status" value="1"/>
</dbReference>
<feature type="domain" description="PAS" evidence="3">
    <location>
        <begin position="231"/>
        <end position="262"/>
    </location>
</feature>
<feature type="transmembrane region" description="Helical" evidence="2">
    <location>
        <begin position="171"/>
        <end position="193"/>
    </location>
</feature>
<evidence type="ECO:0000259" key="4">
    <source>
        <dbReference type="PROSITE" id="PS50113"/>
    </source>
</evidence>
<dbReference type="InterPro" id="IPR029787">
    <property type="entry name" value="Nucleotide_cyclase"/>
</dbReference>
<feature type="transmembrane region" description="Helical" evidence="2">
    <location>
        <begin position="98"/>
        <end position="118"/>
    </location>
</feature>
<dbReference type="KEGG" id="cfi:Celf_2294"/>
<feature type="transmembrane region" description="Helical" evidence="2">
    <location>
        <begin position="199"/>
        <end position="216"/>
    </location>
</feature>
<dbReference type="InterPro" id="IPR013656">
    <property type="entry name" value="PAS_4"/>
</dbReference>
<dbReference type="RefSeq" id="WP_013771447.1">
    <property type="nucleotide sequence ID" value="NC_015514.1"/>
</dbReference>
<keyword evidence="7" id="KW-1185">Reference proteome</keyword>
<dbReference type="SUPFAM" id="SSF55073">
    <property type="entry name" value="Nucleotide cyclase"/>
    <property type="match status" value="1"/>
</dbReference>
<sequence length="522" mass="54250">MPTLVEAVSLLAAVVATATGLLVLRGRRTSALALPLAVMMFGASLWAAARALLPVAAGSVPTTVVLHHLVLPGAAAVSAATFWYFVVLSGRRVSRRGAALLLVHPALLVVVLAVDAWTGLLLRVRVEDGVVRVGAGPLYWVHLAYCYALVAAGIVLALGAMVRTVPRHRRVYLVSALAATIPVVGNVLTTLVATRGQGVHLTPVFFLVSAAIWWWVERFARHSAVVPVTTRQVLEALDDAVVVLDPDGHVLDANRSARTLLGGPDGTGLGSSGRAWQDHLALDLSDPGGSTLTTAEGTALDVRATPMTDAAGRAAGTVVVLRDVTELERLRAELEEQASRDGLTGLHNRRSLAQRLTTAVEQSAGTGAPLSMVLLDLDHFKTVNDTHGHAVGDRVLREVAALLAAATGPGEIAARLGGEEFVLLLPGVDVVDATRRAERLRTRCARLAVPAGDVTLTLTLSAGVAAHAAGGTPDDLLRAADDAMYAAKAAGRDRVTAAPDGARAGRVPTPRGPVDASRPAPA</sequence>
<dbReference type="InterPro" id="IPR050469">
    <property type="entry name" value="Diguanylate_Cyclase"/>
</dbReference>
<dbReference type="Proteomes" id="UP000008460">
    <property type="component" value="Chromosome"/>
</dbReference>
<dbReference type="GO" id="GO:1902201">
    <property type="term" value="P:negative regulation of bacterial-type flagellum-dependent cell motility"/>
    <property type="evidence" value="ECO:0007669"/>
    <property type="project" value="TreeGrafter"/>
</dbReference>
<proteinExistence type="predicted"/>
<keyword evidence="2" id="KW-0472">Membrane</keyword>
<dbReference type="InterPro" id="IPR000700">
    <property type="entry name" value="PAS-assoc_C"/>
</dbReference>
<feature type="transmembrane region" description="Helical" evidence="2">
    <location>
        <begin position="65"/>
        <end position="86"/>
    </location>
</feature>
<evidence type="ECO:0000313" key="7">
    <source>
        <dbReference type="Proteomes" id="UP000008460"/>
    </source>
</evidence>
<gene>
    <name evidence="6" type="ordered locus">Celf_2294</name>
</gene>
<dbReference type="eggNOG" id="COG3290">
    <property type="taxonomic scope" value="Bacteria"/>
</dbReference>
<dbReference type="Pfam" id="PF16927">
    <property type="entry name" value="HisKA_7TM"/>
    <property type="match status" value="1"/>
</dbReference>
<dbReference type="CDD" id="cd00130">
    <property type="entry name" value="PAS"/>
    <property type="match status" value="1"/>
</dbReference>
<evidence type="ECO:0000259" key="3">
    <source>
        <dbReference type="PROSITE" id="PS50112"/>
    </source>
</evidence>
<dbReference type="GO" id="GO:0052621">
    <property type="term" value="F:diguanylate cyclase activity"/>
    <property type="evidence" value="ECO:0007669"/>
    <property type="project" value="TreeGrafter"/>
</dbReference>
<feature type="transmembrane region" description="Helical" evidence="2">
    <location>
        <begin position="6"/>
        <end position="24"/>
    </location>
</feature>
<organism evidence="6 7">
    <name type="scientific">Cellulomonas fimi (strain ATCC 484 / DSM 20113 / JCM 1341 / CCUG 24087 / LMG 16345 / NBRC 15513 / NCIMB 8980 / NCTC 7547 / NRS-133)</name>
    <dbReference type="NCBI Taxonomy" id="590998"/>
    <lineage>
        <taxon>Bacteria</taxon>
        <taxon>Bacillati</taxon>
        <taxon>Actinomycetota</taxon>
        <taxon>Actinomycetes</taxon>
        <taxon>Micrococcales</taxon>
        <taxon>Cellulomonadaceae</taxon>
        <taxon>Cellulomonas</taxon>
    </lineage>
</organism>
<name>F4H2S2_CELFA</name>
<dbReference type="PANTHER" id="PTHR45138:SF9">
    <property type="entry name" value="DIGUANYLATE CYCLASE DGCM-RELATED"/>
    <property type="match status" value="1"/>
</dbReference>
<dbReference type="FunFam" id="3.30.70.270:FF:000001">
    <property type="entry name" value="Diguanylate cyclase domain protein"/>
    <property type="match status" value="1"/>
</dbReference>
<evidence type="ECO:0000256" key="1">
    <source>
        <dbReference type="SAM" id="MobiDB-lite"/>
    </source>
</evidence>
<feature type="transmembrane region" description="Helical" evidence="2">
    <location>
        <begin position="31"/>
        <end position="53"/>
    </location>
</feature>
<dbReference type="STRING" id="590998.Celf_2294"/>
<dbReference type="NCBIfam" id="TIGR00254">
    <property type="entry name" value="GGDEF"/>
    <property type="match status" value="1"/>
</dbReference>
<protein>
    <submittedName>
        <fullName evidence="6">Diguanylate cyclase with PAS/PAC sensor</fullName>
    </submittedName>
</protein>
<dbReference type="Gene3D" id="3.30.70.270">
    <property type="match status" value="1"/>
</dbReference>
<feature type="domain" description="GGDEF" evidence="5">
    <location>
        <begin position="368"/>
        <end position="500"/>
    </location>
</feature>
<dbReference type="PANTHER" id="PTHR45138">
    <property type="entry name" value="REGULATORY COMPONENTS OF SENSORY TRANSDUCTION SYSTEM"/>
    <property type="match status" value="1"/>
</dbReference>
<dbReference type="PROSITE" id="PS50112">
    <property type="entry name" value="PAS"/>
    <property type="match status" value="1"/>
</dbReference>
<feature type="domain" description="PAC" evidence="4">
    <location>
        <begin position="286"/>
        <end position="336"/>
    </location>
</feature>
<dbReference type="PROSITE" id="PS50887">
    <property type="entry name" value="GGDEF"/>
    <property type="match status" value="1"/>
</dbReference>